<sequence length="279" mass="30933">MSDQDVNTRMPSGQGQNTQENLYDRIREFVASLGLSASDGLIQHAGNTVHEDLKVVINPQDQECSVAFTAASYGTLTPASSIRSTPDRLQSLIPPFNYGAVLPGCVYRSGYPKEENFGFLKELGIKTILTLVPEPISPAYQTFMKEAGIQHFHAHIRANKGEVRIESCEMSRALRLIMDRTNHPILVHCNKGKHRTGCTIACFRRVLGVDAETVREEYHTYAGPKARFLDEVFFENFDLNLVMWIARQEGWVAPQIDIAPPTPPASITSSVGVKTMALA</sequence>
<dbReference type="InterPro" id="IPR016130">
    <property type="entry name" value="Tyr_Pase_AS"/>
</dbReference>
<evidence type="ECO:0000313" key="4">
    <source>
        <dbReference type="EMBL" id="CAE7193545.1"/>
    </source>
</evidence>
<dbReference type="SUPFAM" id="SSF52799">
    <property type="entry name" value="(Phosphotyrosine protein) phosphatases II"/>
    <property type="match status" value="1"/>
</dbReference>
<proteinExistence type="predicted"/>
<dbReference type="GO" id="GO:0005737">
    <property type="term" value="C:cytoplasm"/>
    <property type="evidence" value="ECO:0007669"/>
    <property type="project" value="UniProtKB-SubCell"/>
</dbReference>
<dbReference type="CDD" id="cd18538">
    <property type="entry name" value="PFA-DSP_unk"/>
    <property type="match status" value="1"/>
</dbReference>
<dbReference type="GO" id="GO:0016791">
    <property type="term" value="F:phosphatase activity"/>
    <property type="evidence" value="ECO:0007669"/>
    <property type="project" value="TreeGrafter"/>
</dbReference>
<keyword evidence="3" id="KW-0378">Hydrolase</keyword>
<dbReference type="FunFam" id="3.90.190.10:FF:000035">
    <property type="entry name" value="Tyrosine phosphatase, putative"/>
    <property type="match status" value="1"/>
</dbReference>
<gene>
    <name evidence="4" type="ORF">PTTW11_07779</name>
</gene>
<dbReference type="AlphaFoldDB" id="A0A6S6W6H8"/>
<comment type="subcellular location">
    <subcellularLocation>
        <location evidence="1">Cytoplasm</location>
    </subcellularLocation>
</comment>
<reference evidence="4" key="1">
    <citation type="submission" date="2021-02" db="EMBL/GenBank/DDBJ databases">
        <authorList>
            <person name="Syme A R."/>
            <person name="Syme A R."/>
            <person name="Moolhuijzen P."/>
        </authorList>
    </citation>
    <scope>NUCLEOTIDE SEQUENCE</scope>
    <source>
        <strain evidence="4">W1-1</strain>
    </source>
</reference>
<accession>A0A6S6W6H8</accession>
<dbReference type="Proteomes" id="UP000472372">
    <property type="component" value="Chromosome 7"/>
</dbReference>
<dbReference type="InterPro" id="IPR004861">
    <property type="entry name" value="Siw14-like"/>
</dbReference>
<evidence type="ECO:0000256" key="1">
    <source>
        <dbReference type="ARBA" id="ARBA00004496"/>
    </source>
</evidence>
<evidence type="ECO:0000256" key="2">
    <source>
        <dbReference type="ARBA" id="ARBA00022490"/>
    </source>
</evidence>
<dbReference type="PROSITE" id="PS00383">
    <property type="entry name" value="TYR_PHOSPHATASE_1"/>
    <property type="match status" value="1"/>
</dbReference>
<dbReference type="EMBL" id="HG992983">
    <property type="protein sequence ID" value="CAE7193545.1"/>
    <property type="molecule type" value="Genomic_DNA"/>
</dbReference>
<dbReference type="Pfam" id="PF03162">
    <property type="entry name" value="Y_phosphatase2"/>
    <property type="match status" value="1"/>
</dbReference>
<evidence type="ECO:0000313" key="5">
    <source>
        <dbReference type="Proteomes" id="UP000472372"/>
    </source>
</evidence>
<dbReference type="InterPro" id="IPR029021">
    <property type="entry name" value="Prot-tyrosine_phosphatase-like"/>
</dbReference>
<protein>
    <submittedName>
        <fullName evidence="4">Tyrosine-protein phosphatase SIW14</fullName>
    </submittedName>
</protein>
<dbReference type="Gene3D" id="3.90.190.10">
    <property type="entry name" value="Protein tyrosine phosphatase superfamily"/>
    <property type="match status" value="1"/>
</dbReference>
<dbReference type="PANTHER" id="PTHR31126:SF48">
    <property type="entry name" value="INOSITOL PHOSPHATASE SIW14"/>
    <property type="match status" value="1"/>
</dbReference>
<keyword evidence="2" id="KW-0963">Cytoplasm</keyword>
<name>A0A6S6W6H8_9PLEO</name>
<dbReference type="GO" id="GO:0052840">
    <property type="term" value="F:inositol diphosphate tetrakisphosphate diphosphatase activity"/>
    <property type="evidence" value="ECO:0007669"/>
    <property type="project" value="TreeGrafter"/>
</dbReference>
<organism evidence="4 5">
    <name type="scientific">Pyrenophora teres f. teres</name>
    <dbReference type="NCBI Taxonomy" id="97479"/>
    <lineage>
        <taxon>Eukaryota</taxon>
        <taxon>Fungi</taxon>
        <taxon>Dikarya</taxon>
        <taxon>Ascomycota</taxon>
        <taxon>Pezizomycotina</taxon>
        <taxon>Dothideomycetes</taxon>
        <taxon>Pleosporomycetidae</taxon>
        <taxon>Pleosporales</taxon>
        <taxon>Pleosporineae</taxon>
        <taxon>Pleosporaceae</taxon>
        <taxon>Pyrenophora</taxon>
    </lineage>
</organism>
<evidence type="ECO:0000256" key="3">
    <source>
        <dbReference type="ARBA" id="ARBA00022801"/>
    </source>
</evidence>
<dbReference type="PANTHER" id="PTHR31126">
    <property type="entry name" value="TYROSINE-PROTEIN PHOSPHATASE"/>
    <property type="match status" value="1"/>
</dbReference>